<accession>A0AAU9QWR6</accession>
<sequence length="99" mass="11606">MSAERQKRYREKNKIRLSETRQHRKRYADFMNELATDVHKHDADFLASFAKKYPHLDTAKVAREYLALITKLGLSHQRADALHKPAMYKALAARFECTS</sequence>
<dbReference type="Proteomes" id="UP001295462">
    <property type="component" value="Unassembled WGS sequence"/>
</dbReference>
<comment type="caution">
    <text evidence="1">The sequence shown here is derived from an EMBL/GenBank/DDBJ whole genome shotgun (WGS) entry which is preliminary data.</text>
</comment>
<evidence type="ECO:0000313" key="1">
    <source>
        <dbReference type="EMBL" id="CAH1603520.1"/>
    </source>
</evidence>
<gene>
    <name evidence="1" type="ORF">THF1A12_70239</name>
</gene>
<protein>
    <recommendedName>
        <fullName evidence="3">Integrase</fullName>
    </recommendedName>
</protein>
<dbReference type="RefSeq" id="WP_409590380.1">
    <property type="nucleotide sequence ID" value="NZ_CAKMTZ010000137.1"/>
</dbReference>
<dbReference type="AlphaFoldDB" id="A0AAU9QWR6"/>
<evidence type="ECO:0008006" key="3">
    <source>
        <dbReference type="Google" id="ProtNLM"/>
    </source>
</evidence>
<dbReference type="EMBL" id="CAKMUD010000127">
    <property type="protein sequence ID" value="CAH1603520.1"/>
    <property type="molecule type" value="Genomic_DNA"/>
</dbReference>
<name>A0AAU9QWR6_9VIBR</name>
<reference evidence="1" key="1">
    <citation type="submission" date="2022-01" db="EMBL/GenBank/DDBJ databases">
        <authorList>
            <person name="Lagorce A."/>
        </authorList>
    </citation>
    <scope>NUCLEOTIDE SEQUENCE</scope>
    <source>
        <strain evidence="1">Th15_F1_A12</strain>
    </source>
</reference>
<evidence type="ECO:0000313" key="2">
    <source>
        <dbReference type="Proteomes" id="UP001295462"/>
    </source>
</evidence>
<proteinExistence type="predicted"/>
<organism evidence="1 2">
    <name type="scientific">Vibrio jasicida</name>
    <dbReference type="NCBI Taxonomy" id="766224"/>
    <lineage>
        <taxon>Bacteria</taxon>
        <taxon>Pseudomonadati</taxon>
        <taxon>Pseudomonadota</taxon>
        <taxon>Gammaproteobacteria</taxon>
        <taxon>Vibrionales</taxon>
        <taxon>Vibrionaceae</taxon>
        <taxon>Vibrio</taxon>
    </lineage>
</organism>